<feature type="region of interest" description="Disordered" evidence="6">
    <location>
        <begin position="256"/>
        <end position="293"/>
    </location>
</feature>
<evidence type="ECO:0000256" key="5">
    <source>
        <dbReference type="ARBA" id="ARBA00023242"/>
    </source>
</evidence>
<evidence type="ECO:0000256" key="4">
    <source>
        <dbReference type="ARBA" id="ARBA00023163"/>
    </source>
</evidence>
<sequence length="793" mass="83038">MEDDRPKSGVRGVTWDSNHSAWVAWWYTDGKRKAKRFQTAVYGNEKALEMAQDHREKMVAENEAKAANPTSRTAAAGASTSSSAAPPQRQRQPRQQTRDPQELQQSWSFQQQQQPPQLPQHSHSSSHQQHSHHQYPQSPPSQRSAGGSSSLSAMSALGGGDAGRSSLSSRSGSPPSRFQWGGGRGGALSPKEIEVYSQREKRKRALNPETLLQNLRSYSAGPTRRQPELSTPPVKVEPLESRALPVPFGSLQGSALAALPPSASSSSSSALAASNPTPSQPSQSSGGGAPLPAQPLSRSGVFFNDLLNAYEVWDPHRTSAGLRGRRLFRVSAFGGDSDKALLLAERCRDCLEDYRRVEEMHLAASAAAAAAVASPSSSYTPVREPISLNAVMIDGIEMGEPMEPISEVHGPSLRLPPIAVRRHEVPYRPVQQLMGSYLQMGELGPTSLCRGSEDSFAARKSTSTQAPSMSMSMSVGGHYGGGTMSYAPTEWSGRSPDERASVTVSRGGGRDRGALSAQSENSPPQASSSSVLNHPRSPPPREGDGLGGRDALAPFPLQAGSALLQPSGVSPSAASSSSRVAEVASGSSEDVRSPSRVIRERGPSPSPGLNPTAAATGTERSRWAMSSPVLGLGGTPAVGPESSSNLLEDDPCERPYKAFRLNSSESADEEDLPVFGIPTGEDEVGNDPGGTGLGVGTDVDMVHGGTGRAGLAGIGGGLHGGFGVPGDGFQSGRAHDFARSGRAVDAPFMPPNMDFMLSLGGEDSLLGGGVNADFSASGRAVDTLSRGAGDFFA</sequence>
<feature type="compositionally biased region" description="Low complexity" evidence="6">
    <location>
        <begin position="566"/>
        <end position="588"/>
    </location>
</feature>
<comment type="subcellular location">
    <subcellularLocation>
        <location evidence="1">Nucleus</location>
    </subcellularLocation>
</comment>
<dbReference type="EMBL" id="CDMZ01005873">
    <property type="protein sequence ID" value="CUC10927.1"/>
    <property type="molecule type" value="Genomic_DNA"/>
</dbReference>
<dbReference type="Pfam" id="PF00847">
    <property type="entry name" value="AP2"/>
    <property type="match status" value="1"/>
</dbReference>
<gene>
    <name evidence="8" type="ORF">Cvel_13522.t1.CR2</name>
</gene>
<keyword evidence="4" id="KW-0804">Transcription</keyword>
<feature type="compositionally biased region" description="Basic and acidic residues" evidence="6">
    <location>
        <begin position="52"/>
        <end position="64"/>
    </location>
</feature>
<evidence type="ECO:0000256" key="3">
    <source>
        <dbReference type="ARBA" id="ARBA00023125"/>
    </source>
</evidence>
<dbReference type="AlphaFoldDB" id="A0A0K6SB89"/>
<feature type="domain" description="AP2/ERF" evidence="7">
    <location>
        <begin position="8"/>
        <end position="60"/>
    </location>
</feature>
<feature type="compositionally biased region" description="Basic and acidic residues" evidence="6">
    <location>
        <begin position="589"/>
        <end position="602"/>
    </location>
</feature>
<organism evidence="8">
    <name type="scientific">Chromera velia CCMP2878</name>
    <dbReference type="NCBI Taxonomy" id="1169474"/>
    <lineage>
        <taxon>Eukaryota</taxon>
        <taxon>Sar</taxon>
        <taxon>Alveolata</taxon>
        <taxon>Colpodellida</taxon>
        <taxon>Chromeraceae</taxon>
        <taxon>Chromera</taxon>
    </lineage>
</organism>
<evidence type="ECO:0000256" key="1">
    <source>
        <dbReference type="ARBA" id="ARBA00004123"/>
    </source>
</evidence>
<feature type="compositionally biased region" description="Low complexity" evidence="6">
    <location>
        <begin position="516"/>
        <end position="530"/>
    </location>
</feature>
<feature type="region of interest" description="Disordered" evidence="6">
    <location>
        <begin position="451"/>
        <end position="693"/>
    </location>
</feature>
<feature type="compositionally biased region" description="Low complexity" evidence="6">
    <location>
        <begin position="163"/>
        <end position="176"/>
    </location>
</feature>
<feature type="compositionally biased region" description="Low complexity" evidence="6">
    <location>
        <begin position="104"/>
        <end position="156"/>
    </location>
</feature>
<evidence type="ECO:0000256" key="2">
    <source>
        <dbReference type="ARBA" id="ARBA00023015"/>
    </source>
</evidence>
<dbReference type="GO" id="GO:0003677">
    <property type="term" value="F:DNA binding"/>
    <property type="evidence" value="ECO:0007669"/>
    <property type="project" value="UniProtKB-KW"/>
</dbReference>
<dbReference type="GO" id="GO:0005634">
    <property type="term" value="C:nucleus"/>
    <property type="evidence" value="ECO:0007669"/>
    <property type="project" value="UniProtKB-SubCell"/>
</dbReference>
<keyword evidence="3" id="KW-0238">DNA-binding</keyword>
<keyword evidence="5" id="KW-0539">Nucleus</keyword>
<evidence type="ECO:0000259" key="7">
    <source>
        <dbReference type="Pfam" id="PF00847"/>
    </source>
</evidence>
<proteinExistence type="predicted"/>
<evidence type="ECO:0000313" key="8">
    <source>
        <dbReference type="EMBL" id="CUC10927.1"/>
    </source>
</evidence>
<dbReference type="Gene3D" id="1.20.5.2050">
    <property type="match status" value="1"/>
</dbReference>
<dbReference type="InterPro" id="IPR001471">
    <property type="entry name" value="AP2/ERF_dom"/>
</dbReference>
<dbReference type="GO" id="GO:0003700">
    <property type="term" value="F:DNA-binding transcription factor activity"/>
    <property type="evidence" value="ECO:0007669"/>
    <property type="project" value="InterPro"/>
</dbReference>
<feature type="compositionally biased region" description="Polar residues" evidence="6">
    <location>
        <begin position="460"/>
        <end position="473"/>
    </location>
</feature>
<feature type="compositionally biased region" description="Low complexity" evidence="6">
    <location>
        <begin position="69"/>
        <end position="95"/>
    </location>
</feature>
<name>A0A0K6SB89_9ALVE</name>
<feature type="compositionally biased region" description="Low complexity" evidence="6">
    <location>
        <begin position="256"/>
        <end position="284"/>
    </location>
</feature>
<accession>A0A0K6SB89</accession>
<reference evidence="8" key="1">
    <citation type="submission" date="2014-11" db="EMBL/GenBank/DDBJ databases">
        <title>Molecular phylogeny of cliff fern family Woodsiaceae with morphological implications.</title>
        <authorList>
            <person name="Shao Y.-Z."/>
            <person name="Wei R."/>
            <person name="Zhang X.-C."/>
        </authorList>
    </citation>
    <scope>NUCLEOTIDE SEQUENCE</scope>
</reference>
<feature type="region of interest" description="Disordered" evidence="6">
    <location>
        <begin position="52"/>
        <end position="238"/>
    </location>
</feature>
<keyword evidence="2" id="KW-0805">Transcription regulation</keyword>
<protein>
    <recommendedName>
        <fullName evidence="7">AP2/ERF domain-containing protein</fullName>
    </recommendedName>
</protein>
<evidence type="ECO:0000256" key="6">
    <source>
        <dbReference type="SAM" id="MobiDB-lite"/>
    </source>
</evidence>
<dbReference type="VEuPathDB" id="CryptoDB:Cvel_13522"/>